<reference evidence="3" key="2">
    <citation type="submission" date="2021-04" db="EMBL/GenBank/DDBJ databases">
        <authorList>
            <person name="Gilroy R."/>
        </authorList>
    </citation>
    <scope>NUCLEOTIDE SEQUENCE</scope>
    <source>
        <strain evidence="3">ChiGjej1B1-14440</strain>
    </source>
</reference>
<dbReference type="InterPro" id="IPR013320">
    <property type="entry name" value="ConA-like_dom_sf"/>
</dbReference>
<dbReference type="PROSITE" id="PS51762">
    <property type="entry name" value="GH16_2"/>
    <property type="match status" value="1"/>
</dbReference>
<dbReference type="PANTHER" id="PTHR10963">
    <property type="entry name" value="GLYCOSYL HYDROLASE-RELATED"/>
    <property type="match status" value="1"/>
</dbReference>
<protein>
    <submittedName>
        <fullName evidence="3">Family 16 glycosylhydrolase</fullName>
    </submittedName>
</protein>
<sequence>MKKKGLKILLASLLAVPLIAGLNNSDKVEANNVAHEHDLIKLERPGSGGEAVTGGDFSSSSAWQWKNADIQAVDGKNTGHLKAGVNDASFGQVLSLKRDTDYTVTYKAKLSENGNGVNCDIRIPNAGILDGTWQGISGSEWKEYTFKFNSGDHESLRIEFVKWGDASDIVASEAWISDVSVTDGGEGVEDDTTYDFIWADDFNEGKLNEDNWDYELGCIRGIEQQHYVKSEENVYIDTDETATDGKLVLKATDRAKEDQYDNPRDNSRRVIYNSGSVRSHGKQEFLYGRIEMKAKLPKGQGVFPAFWTLGADFSLDGDIAADQGYGWPRCGEVDIMELTGDSVDGSYNNRTVYQTLHYGTDDNDSGKYAGNGTAASLNSGNFNDEYHVFGINWSKGKIEWYVDNQIVRTVDYSDDQAAVNALDKPQYIQFNLAMGGAWPGPVGTDLAGTTYDIDYVYYARSPQQQADAEAYYANVPEINGASDITMQKGTTVNLLENVTTDADHYLDFSINDAPMFVNNGGKTEVSLVCKGKDDLESLKNLPAGTYDLHITAIPKSAKPDPKDPNQLDRTQAYVLNRKTVKLTIVESDKNILQEKIAEAEALLLKTDVYTEKTLDYLNKSVNWAKEINDDVSANQEYIDSAIALLDDSMARLKEK</sequence>
<evidence type="ECO:0000313" key="3">
    <source>
        <dbReference type="EMBL" id="HIX81724.1"/>
    </source>
</evidence>
<reference evidence="3" key="1">
    <citation type="journal article" date="2021" name="PeerJ">
        <title>Extensive microbial diversity within the chicken gut microbiome revealed by metagenomics and culture.</title>
        <authorList>
            <person name="Gilroy R."/>
            <person name="Ravi A."/>
            <person name="Getino M."/>
            <person name="Pursley I."/>
            <person name="Horton D.L."/>
            <person name="Alikhan N.F."/>
            <person name="Baker D."/>
            <person name="Gharbi K."/>
            <person name="Hall N."/>
            <person name="Watson M."/>
            <person name="Adriaenssens E.M."/>
            <person name="Foster-Nyarko E."/>
            <person name="Jarju S."/>
            <person name="Secka A."/>
            <person name="Antonio M."/>
            <person name="Oren A."/>
            <person name="Chaudhuri R.R."/>
            <person name="La Ragione R."/>
            <person name="Hildebrand F."/>
            <person name="Pallen M.J."/>
        </authorList>
    </citation>
    <scope>NUCLEOTIDE SEQUENCE</scope>
    <source>
        <strain evidence="3">ChiGjej1B1-14440</strain>
    </source>
</reference>
<comment type="caution">
    <text evidence="3">The sequence shown here is derived from an EMBL/GenBank/DDBJ whole genome shotgun (WGS) entry which is preliminary data.</text>
</comment>
<organism evidence="3 4">
    <name type="scientific">Candidatus Erysipelatoclostridium merdavium</name>
    <dbReference type="NCBI Taxonomy" id="2838566"/>
    <lineage>
        <taxon>Bacteria</taxon>
        <taxon>Bacillati</taxon>
        <taxon>Bacillota</taxon>
        <taxon>Erysipelotrichia</taxon>
        <taxon>Erysipelotrichales</taxon>
        <taxon>Erysipelotrichales incertae sedis</taxon>
    </lineage>
</organism>
<dbReference type="Proteomes" id="UP000886724">
    <property type="component" value="Unassembled WGS sequence"/>
</dbReference>
<accession>A0A9D1XLW1</accession>
<dbReference type="Gene3D" id="2.60.120.200">
    <property type="match status" value="1"/>
</dbReference>
<dbReference type="PANTHER" id="PTHR10963:SF24">
    <property type="entry name" value="GLYCOSIDASE C21B10.07-RELATED"/>
    <property type="match status" value="1"/>
</dbReference>
<dbReference type="InterPro" id="IPR050546">
    <property type="entry name" value="Glycosyl_Hydrlase_16"/>
</dbReference>
<feature type="signal peptide" evidence="1">
    <location>
        <begin position="1"/>
        <end position="20"/>
    </location>
</feature>
<feature type="chain" id="PRO_5039260623" evidence="1">
    <location>
        <begin position="21"/>
        <end position="655"/>
    </location>
</feature>
<dbReference type="CDD" id="cd08023">
    <property type="entry name" value="GH16_laminarinase_like"/>
    <property type="match status" value="1"/>
</dbReference>
<feature type="domain" description="GH16" evidence="2">
    <location>
        <begin position="196"/>
        <end position="467"/>
    </location>
</feature>
<dbReference type="Gene3D" id="1.20.1270.90">
    <property type="entry name" value="AF1782-like"/>
    <property type="match status" value="1"/>
</dbReference>
<evidence type="ECO:0000313" key="4">
    <source>
        <dbReference type="Proteomes" id="UP000886724"/>
    </source>
</evidence>
<dbReference type="GO" id="GO:0004553">
    <property type="term" value="F:hydrolase activity, hydrolyzing O-glycosyl compounds"/>
    <property type="evidence" value="ECO:0007669"/>
    <property type="project" value="InterPro"/>
</dbReference>
<name>A0A9D1XLW1_9FIRM</name>
<evidence type="ECO:0000256" key="1">
    <source>
        <dbReference type="SAM" id="SignalP"/>
    </source>
</evidence>
<dbReference type="Gene3D" id="2.60.120.260">
    <property type="entry name" value="Galactose-binding domain-like"/>
    <property type="match status" value="1"/>
</dbReference>
<dbReference type="GO" id="GO:0009251">
    <property type="term" value="P:glucan catabolic process"/>
    <property type="evidence" value="ECO:0007669"/>
    <property type="project" value="TreeGrafter"/>
</dbReference>
<dbReference type="AlphaFoldDB" id="A0A9D1XLW1"/>
<evidence type="ECO:0000259" key="2">
    <source>
        <dbReference type="PROSITE" id="PS51762"/>
    </source>
</evidence>
<dbReference type="InterPro" id="IPR000757">
    <property type="entry name" value="Beta-glucanase-like"/>
</dbReference>
<dbReference type="EMBL" id="DXET01000155">
    <property type="protein sequence ID" value="HIX81724.1"/>
    <property type="molecule type" value="Genomic_DNA"/>
</dbReference>
<gene>
    <name evidence="3" type="ORF">H9980_07110</name>
</gene>
<dbReference type="SUPFAM" id="SSF49899">
    <property type="entry name" value="Concanavalin A-like lectins/glucanases"/>
    <property type="match status" value="1"/>
</dbReference>
<proteinExistence type="predicted"/>
<dbReference type="Pfam" id="PF00722">
    <property type="entry name" value="Glyco_hydro_16"/>
    <property type="match status" value="1"/>
</dbReference>
<keyword evidence="1" id="KW-0732">Signal</keyword>